<protein>
    <submittedName>
        <fullName evidence="1">Uncharacterized protein</fullName>
    </submittedName>
</protein>
<evidence type="ECO:0000313" key="1">
    <source>
        <dbReference type="EMBL" id="GGZ41543.1"/>
    </source>
</evidence>
<evidence type="ECO:0000313" key="2">
    <source>
        <dbReference type="Proteomes" id="UP000662572"/>
    </source>
</evidence>
<organism evidence="1 2">
    <name type="scientific">Asticcacaulis endophyticus</name>
    <dbReference type="NCBI Taxonomy" id="1395890"/>
    <lineage>
        <taxon>Bacteria</taxon>
        <taxon>Pseudomonadati</taxon>
        <taxon>Pseudomonadota</taxon>
        <taxon>Alphaproteobacteria</taxon>
        <taxon>Caulobacterales</taxon>
        <taxon>Caulobacteraceae</taxon>
        <taxon>Asticcacaulis</taxon>
    </lineage>
</organism>
<dbReference type="AlphaFoldDB" id="A0A918QFB6"/>
<accession>A0A918QFB6</accession>
<dbReference type="Proteomes" id="UP000662572">
    <property type="component" value="Unassembled WGS sequence"/>
</dbReference>
<name>A0A918QFB6_9CAUL</name>
<dbReference type="RefSeq" id="WP_189488101.1">
    <property type="nucleotide sequence ID" value="NZ_BMZB01000005.1"/>
</dbReference>
<sequence>MAIALCLDLSCSNLLRRYVHGPGTDDPIVWQESSNWSERKDFHANYQGSVIAVSDAELYLA</sequence>
<dbReference type="EMBL" id="BMZB01000005">
    <property type="protein sequence ID" value="GGZ41543.1"/>
    <property type="molecule type" value="Genomic_DNA"/>
</dbReference>
<keyword evidence="2" id="KW-1185">Reference proteome</keyword>
<reference evidence="1" key="1">
    <citation type="journal article" date="2014" name="Int. J. Syst. Evol. Microbiol.">
        <title>Complete genome sequence of Corynebacterium casei LMG S-19264T (=DSM 44701T), isolated from a smear-ripened cheese.</title>
        <authorList>
            <consortium name="US DOE Joint Genome Institute (JGI-PGF)"/>
            <person name="Walter F."/>
            <person name="Albersmeier A."/>
            <person name="Kalinowski J."/>
            <person name="Ruckert C."/>
        </authorList>
    </citation>
    <scope>NUCLEOTIDE SEQUENCE</scope>
    <source>
        <strain evidence="1">KCTC 32296</strain>
    </source>
</reference>
<reference evidence="1" key="2">
    <citation type="submission" date="2020-09" db="EMBL/GenBank/DDBJ databases">
        <authorList>
            <person name="Sun Q."/>
            <person name="Kim S."/>
        </authorList>
    </citation>
    <scope>NUCLEOTIDE SEQUENCE</scope>
    <source>
        <strain evidence="1">KCTC 32296</strain>
    </source>
</reference>
<gene>
    <name evidence="1" type="ORF">GCM10011273_30230</name>
</gene>
<comment type="caution">
    <text evidence="1">The sequence shown here is derived from an EMBL/GenBank/DDBJ whole genome shotgun (WGS) entry which is preliminary data.</text>
</comment>
<proteinExistence type="predicted"/>